<gene>
    <name evidence="1" type="ORF">G6N76_23765</name>
</gene>
<dbReference type="RefSeq" id="WP_163897688.1">
    <property type="nucleotide sequence ID" value="NZ_CP048425.1"/>
</dbReference>
<evidence type="ECO:0000313" key="2">
    <source>
        <dbReference type="Proteomes" id="UP000477849"/>
    </source>
</evidence>
<keyword evidence="2" id="KW-1185">Reference proteome</keyword>
<dbReference type="Proteomes" id="UP000477849">
    <property type="component" value="Unassembled WGS sequence"/>
</dbReference>
<organism evidence="1 2">
    <name type="scientific">Rhizobium daejeonense</name>
    <dbReference type="NCBI Taxonomy" id="240521"/>
    <lineage>
        <taxon>Bacteria</taxon>
        <taxon>Pseudomonadati</taxon>
        <taxon>Pseudomonadota</taxon>
        <taxon>Alphaproteobacteria</taxon>
        <taxon>Hyphomicrobiales</taxon>
        <taxon>Rhizobiaceae</taxon>
        <taxon>Rhizobium/Agrobacterium group</taxon>
        <taxon>Rhizobium</taxon>
    </lineage>
</organism>
<reference evidence="1 2" key="1">
    <citation type="submission" date="2020-02" db="EMBL/GenBank/DDBJ databases">
        <title>Genome sequence of the type strain CCBAU10050 of Rhizobium daejeonense.</title>
        <authorList>
            <person name="Gao J."/>
            <person name="Sun J."/>
        </authorList>
    </citation>
    <scope>NUCLEOTIDE SEQUENCE [LARGE SCALE GENOMIC DNA]</scope>
    <source>
        <strain evidence="1 2">CCBAU10050</strain>
    </source>
</reference>
<protein>
    <submittedName>
        <fullName evidence="1">Uncharacterized protein</fullName>
    </submittedName>
</protein>
<dbReference type="AlphaFoldDB" id="A0A6M1S6L7"/>
<dbReference type="EMBL" id="JAAKZH010000014">
    <property type="protein sequence ID" value="NGO66685.1"/>
    <property type="molecule type" value="Genomic_DNA"/>
</dbReference>
<evidence type="ECO:0000313" key="1">
    <source>
        <dbReference type="EMBL" id="NGO66685.1"/>
    </source>
</evidence>
<comment type="caution">
    <text evidence="1">The sequence shown here is derived from an EMBL/GenBank/DDBJ whole genome shotgun (WGS) entry which is preliminary data.</text>
</comment>
<accession>A0A6M1S6L7</accession>
<name>A0A6M1S6L7_9HYPH</name>
<proteinExistence type="predicted"/>
<sequence length="70" mass="8214">MMNSEMEEALEDQLSGNDIEFKKRISLLDPNCDFFGAYFSLEEVEDQRFPRDGWTTISGEEYLRQLDLAE</sequence>